<dbReference type="Pfam" id="PF13238">
    <property type="entry name" value="AAA_18"/>
    <property type="match status" value="1"/>
</dbReference>
<proteinExistence type="predicted"/>
<dbReference type="Proteomes" id="UP000609346">
    <property type="component" value="Unassembled WGS sequence"/>
</dbReference>
<dbReference type="RefSeq" id="WP_191202938.1">
    <property type="nucleotide sequence ID" value="NZ_JACXZA010000002.1"/>
</dbReference>
<gene>
    <name evidence="1" type="ORF">H8B09_07655</name>
</gene>
<dbReference type="SUPFAM" id="SSF52540">
    <property type="entry name" value="P-loop containing nucleoside triphosphate hydrolases"/>
    <property type="match status" value="1"/>
</dbReference>
<dbReference type="EMBL" id="JACXZA010000002">
    <property type="protein sequence ID" value="MBD3918620.1"/>
    <property type="molecule type" value="Genomic_DNA"/>
</dbReference>
<accession>A0ABR8MRJ7</accession>
<keyword evidence="2" id="KW-1185">Reference proteome</keyword>
<name>A0ABR8MRJ7_9BACL</name>
<comment type="caution">
    <text evidence="1">The sequence shown here is derived from an EMBL/GenBank/DDBJ whole genome shotgun (WGS) entry which is preliminary data.</text>
</comment>
<dbReference type="Gene3D" id="3.40.50.300">
    <property type="entry name" value="P-loop containing nucleotide triphosphate hydrolases"/>
    <property type="match status" value="1"/>
</dbReference>
<evidence type="ECO:0000313" key="1">
    <source>
        <dbReference type="EMBL" id="MBD3918620.1"/>
    </source>
</evidence>
<sequence length="197" mass="23178">MVDYDKVTDSILSRHTNSRLIIGIDGLSRSGKTTFTVELGERLLRHGKAVCIFHIDDYIVERKKRYDTEFDQWYEYYNLQWDVERLREQLFSKLSQAEEISLPFYDSCLDQLGDKTVALSSDCILIVEGVFLQRAEWRDYFDFVVYLDCPREKRFERESASAKANLDKFGLRYWKAEDFYMNAIAPLANADMIISSE</sequence>
<evidence type="ECO:0000313" key="2">
    <source>
        <dbReference type="Proteomes" id="UP000609346"/>
    </source>
</evidence>
<dbReference type="NCBIfam" id="NF005807">
    <property type="entry name" value="PRK07667.1"/>
    <property type="match status" value="1"/>
</dbReference>
<dbReference type="PANTHER" id="PTHR10285">
    <property type="entry name" value="URIDINE KINASE"/>
    <property type="match status" value="1"/>
</dbReference>
<protein>
    <submittedName>
        <fullName evidence="1">AAA family ATPase</fullName>
    </submittedName>
</protein>
<organism evidence="1 2">
    <name type="scientific">Paenibacillus terricola</name>
    <dbReference type="NCBI Taxonomy" id="2763503"/>
    <lineage>
        <taxon>Bacteria</taxon>
        <taxon>Bacillati</taxon>
        <taxon>Bacillota</taxon>
        <taxon>Bacilli</taxon>
        <taxon>Bacillales</taxon>
        <taxon>Paenibacillaceae</taxon>
        <taxon>Paenibacillus</taxon>
    </lineage>
</organism>
<dbReference type="InterPro" id="IPR027417">
    <property type="entry name" value="P-loop_NTPase"/>
</dbReference>
<reference evidence="1 2" key="1">
    <citation type="submission" date="2020-09" db="EMBL/GenBank/DDBJ databases">
        <title>Paenibacillus sp. strain PR3 16S rRNA gene Genome sequencing and assembly.</title>
        <authorList>
            <person name="Kim J."/>
        </authorList>
    </citation>
    <scope>NUCLEOTIDE SEQUENCE [LARGE SCALE GENOMIC DNA]</scope>
    <source>
        <strain evidence="1 2">PR3</strain>
    </source>
</reference>